<evidence type="ECO:0000313" key="2">
    <source>
        <dbReference type="EMBL" id="KAB0266666.1"/>
    </source>
</evidence>
<evidence type="ECO:0000313" key="3">
    <source>
        <dbReference type="Proteomes" id="UP000325684"/>
    </source>
</evidence>
<protein>
    <submittedName>
        <fullName evidence="2">Uncharacterized protein</fullName>
    </submittedName>
</protein>
<feature type="transmembrane region" description="Helical" evidence="1">
    <location>
        <begin position="20"/>
        <end position="38"/>
    </location>
</feature>
<proteinExistence type="predicted"/>
<comment type="caution">
    <text evidence="2">The sequence shown here is derived from an EMBL/GenBank/DDBJ whole genome shotgun (WGS) entry which is preliminary data.</text>
</comment>
<evidence type="ECO:0000256" key="1">
    <source>
        <dbReference type="SAM" id="Phobius"/>
    </source>
</evidence>
<organism evidence="2 3">
    <name type="scientific">Microvirga brassicacearum</name>
    <dbReference type="NCBI Taxonomy" id="2580413"/>
    <lineage>
        <taxon>Bacteria</taxon>
        <taxon>Pseudomonadati</taxon>
        <taxon>Pseudomonadota</taxon>
        <taxon>Alphaproteobacteria</taxon>
        <taxon>Hyphomicrobiales</taxon>
        <taxon>Methylobacteriaceae</taxon>
        <taxon>Microvirga</taxon>
    </lineage>
</organism>
<keyword evidence="1" id="KW-1133">Transmembrane helix</keyword>
<sequence>MTYQWRDRILTSRPRPSRSWRLLGVFLVMALIFVWLAMDEHVPFSGSPREVPWAGLRSSHLLDKLRFD</sequence>
<name>A0A5N3PA84_9HYPH</name>
<dbReference type="RefSeq" id="WP_150945103.1">
    <property type="nucleotide sequence ID" value="NZ_VCMV01000019.1"/>
</dbReference>
<keyword evidence="1" id="KW-0812">Transmembrane</keyword>
<reference evidence="2 3" key="1">
    <citation type="journal article" date="2019" name="Microorganisms">
        <title>Genome Insights into the Novel Species Microvirga brassicacearum, a Rapeseed Endophyte with Biotechnological Potential.</title>
        <authorList>
            <person name="Jimenez-Gomez A."/>
            <person name="Saati-Santamaria Z."/>
            <person name="Igual J.M."/>
            <person name="Rivas R."/>
            <person name="Mateos P.F."/>
            <person name="Garcia-Fraile P."/>
        </authorList>
    </citation>
    <scope>NUCLEOTIDE SEQUENCE [LARGE SCALE GENOMIC DNA]</scope>
    <source>
        <strain evidence="2 3">CDVBN77</strain>
    </source>
</reference>
<accession>A0A5N3PA84</accession>
<dbReference type="AlphaFoldDB" id="A0A5N3PA84"/>
<keyword evidence="3" id="KW-1185">Reference proteome</keyword>
<dbReference type="EMBL" id="VCMV01000019">
    <property type="protein sequence ID" value="KAB0266666.1"/>
    <property type="molecule type" value="Genomic_DNA"/>
</dbReference>
<keyword evidence="1" id="KW-0472">Membrane</keyword>
<gene>
    <name evidence="2" type="ORF">FEZ63_13045</name>
</gene>
<dbReference type="Proteomes" id="UP000325684">
    <property type="component" value="Unassembled WGS sequence"/>
</dbReference>